<sequence length="629" mass="72156">MKDCRIIRNLDSPDSTILYTPNATDLNNIKIVLIIYYYPLQQTDNVAELSDPSKRHVDKEKLKIYRITAEHIGPSDSSAKASNDTPKYDAVEFEEKKISEVQEVVTSSLDAKYRRSNAKLLYENGDQEDDDELNSDYDGAEVELQQDAENFHRMPNQIRMSMSTKVYKQEFTKSYVPPEAYKEYYNQNYMPTKVYKERDNQGHVLANTYNDRDNNKRTFADYHDDEIANHALRSTTYNSLVLREFQKFLNTHGSGFGKYRKPAFKPEPTTSNYLPRTEKVGNNSHVRIINNTGEETIIEEGPIEIDIKTDPSTRKVNFRFQPGQGPNISLKIERKSLVFPQDVYKKGKKNKLKLPSANNPINVILAKDGSRDAERSMQVDNDNQTLMLSFSHNKVLEKDNVLEMSNPLLKFVDNPYNFAPWKPNPMPRDNNFVFVEKPVKNADSGNGVFYVGDETQRPQNSDSYFVQALRSNPIALSLIMIFVIVIVVLLLYAVCILGRRPKSYSYSKVDGCDHPGDGPEVSTIQKRWHYEFFKGPFAGCRGTNSQVKSPLNHEDSEEGLDCGKGKTINIADESGRKETKGNRQHTTEKHDESEDRKELLQFFDRSNRKTNSMSPGKRHRRGDIEMNTI</sequence>
<dbReference type="AlphaFoldDB" id="A0A4Y2G7T1"/>
<reference evidence="3 4" key="1">
    <citation type="journal article" date="2019" name="Sci. Rep.">
        <title>Orb-weaving spider Araneus ventricosus genome elucidates the spidroin gene catalogue.</title>
        <authorList>
            <person name="Kono N."/>
            <person name="Nakamura H."/>
            <person name="Ohtoshi R."/>
            <person name="Moran D.A.P."/>
            <person name="Shinohara A."/>
            <person name="Yoshida Y."/>
            <person name="Fujiwara M."/>
            <person name="Mori M."/>
            <person name="Tomita M."/>
            <person name="Arakawa K."/>
        </authorList>
    </citation>
    <scope>NUCLEOTIDE SEQUENCE [LARGE SCALE GENOMIC DNA]</scope>
</reference>
<keyword evidence="2" id="KW-0812">Transmembrane</keyword>
<gene>
    <name evidence="3" type="ORF">AVEN_14848_1</name>
</gene>
<protein>
    <submittedName>
        <fullName evidence="3">Uncharacterized protein</fullName>
    </submittedName>
</protein>
<proteinExistence type="predicted"/>
<feature type="region of interest" description="Disordered" evidence="1">
    <location>
        <begin position="545"/>
        <end position="629"/>
    </location>
</feature>
<organism evidence="3 4">
    <name type="scientific">Araneus ventricosus</name>
    <name type="common">Orbweaver spider</name>
    <name type="synonym">Epeira ventricosa</name>
    <dbReference type="NCBI Taxonomy" id="182803"/>
    <lineage>
        <taxon>Eukaryota</taxon>
        <taxon>Metazoa</taxon>
        <taxon>Ecdysozoa</taxon>
        <taxon>Arthropoda</taxon>
        <taxon>Chelicerata</taxon>
        <taxon>Arachnida</taxon>
        <taxon>Araneae</taxon>
        <taxon>Araneomorphae</taxon>
        <taxon>Entelegynae</taxon>
        <taxon>Araneoidea</taxon>
        <taxon>Araneidae</taxon>
        <taxon>Araneus</taxon>
    </lineage>
</organism>
<dbReference type="Proteomes" id="UP000499080">
    <property type="component" value="Unassembled WGS sequence"/>
</dbReference>
<accession>A0A4Y2G7T1</accession>
<feature type="transmembrane region" description="Helical" evidence="2">
    <location>
        <begin position="474"/>
        <end position="498"/>
    </location>
</feature>
<keyword evidence="4" id="KW-1185">Reference proteome</keyword>
<evidence type="ECO:0000256" key="2">
    <source>
        <dbReference type="SAM" id="Phobius"/>
    </source>
</evidence>
<keyword evidence="2" id="KW-0472">Membrane</keyword>
<evidence type="ECO:0000256" key="1">
    <source>
        <dbReference type="SAM" id="MobiDB-lite"/>
    </source>
</evidence>
<dbReference type="EMBL" id="BGPR01098606">
    <property type="protein sequence ID" value="GBM49770.1"/>
    <property type="molecule type" value="Genomic_DNA"/>
</dbReference>
<keyword evidence="2" id="KW-1133">Transmembrane helix</keyword>
<name>A0A4Y2G7T1_ARAVE</name>
<comment type="caution">
    <text evidence="3">The sequence shown here is derived from an EMBL/GenBank/DDBJ whole genome shotgun (WGS) entry which is preliminary data.</text>
</comment>
<feature type="compositionally biased region" description="Basic and acidic residues" evidence="1">
    <location>
        <begin position="573"/>
        <end position="599"/>
    </location>
</feature>
<evidence type="ECO:0000313" key="3">
    <source>
        <dbReference type="EMBL" id="GBM49770.1"/>
    </source>
</evidence>
<evidence type="ECO:0000313" key="4">
    <source>
        <dbReference type="Proteomes" id="UP000499080"/>
    </source>
</evidence>
<dbReference type="OrthoDB" id="10420346at2759"/>